<keyword evidence="1" id="KW-0732">Signal</keyword>
<dbReference type="EMBL" id="JAEDXG010000005">
    <property type="protein sequence ID" value="MBH9696275.1"/>
    <property type="molecule type" value="Genomic_DNA"/>
</dbReference>
<evidence type="ECO:0000313" key="4">
    <source>
        <dbReference type="Proteomes" id="UP000250416"/>
    </source>
</evidence>
<comment type="caution">
    <text evidence="2">The sequence shown here is derived from an EMBL/GenBank/DDBJ whole genome shotgun (WGS) entry which is preliminary data.</text>
</comment>
<dbReference type="EMBL" id="UARD01000004">
    <property type="protein sequence ID" value="SPV15856.1"/>
    <property type="molecule type" value="Genomic_DNA"/>
</dbReference>
<dbReference type="InterPro" id="IPR006311">
    <property type="entry name" value="TAT_signal"/>
</dbReference>
<proteinExistence type="predicted"/>
<dbReference type="STRING" id="292.WI67_28740"/>
<organism evidence="2 5">
    <name type="scientific">Burkholderia cepacia</name>
    <name type="common">Pseudomonas cepacia</name>
    <dbReference type="NCBI Taxonomy" id="292"/>
    <lineage>
        <taxon>Bacteria</taxon>
        <taxon>Pseudomonadati</taxon>
        <taxon>Pseudomonadota</taxon>
        <taxon>Betaproteobacteria</taxon>
        <taxon>Burkholderiales</taxon>
        <taxon>Burkholderiaceae</taxon>
        <taxon>Burkholderia</taxon>
        <taxon>Burkholderia cepacia complex</taxon>
    </lineage>
</organism>
<evidence type="ECO:0000313" key="2">
    <source>
        <dbReference type="EMBL" id="MBH9696275.1"/>
    </source>
</evidence>
<sequence length="225" mass="24018">MTISIARRRWLAAAFAAGCVALPGCHKPQAQAEPPPSEDQLFKSGLVRDAPYDEVVSGFMTTADHTKLVVLGRPVHFVLDLPDTLRSALSSRYRASLRWSFTEFQAIGGHVKGHYRVVLPDGASAIDRLAAVAHGYVAVRDGFALEGNIAGMRYSTQGFDIPPKVAAQLLDRPYTIPARHVTTALAGLNLTMQPTPITATADGDLVVGGAALVPVELVVLQAPQE</sequence>
<evidence type="ECO:0000313" key="5">
    <source>
        <dbReference type="Proteomes" id="UP000645612"/>
    </source>
</evidence>
<protein>
    <recommendedName>
        <fullName evidence="6">5-formyltetrahydrofolate cyclo-ligase</fullName>
    </recommendedName>
</protein>
<dbReference type="OrthoDB" id="8655894at2"/>
<feature type="signal peptide" evidence="1">
    <location>
        <begin position="1"/>
        <end position="32"/>
    </location>
</feature>
<dbReference type="Proteomes" id="UP000645612">
    <property type="component" value="Unassembled WGS sequence"/>
</dbReference>
<evidence type="ECO:0000313" key="3">
    <source>
        <dbReference type="EMBL" id="SPV15856.1"/>
    </source>
</evidence>
<feature type="chain" id="PRO_5041042957" description="5-formyltetrahydrofolate cyclo-ligase" evidence="1">
    <location>
        <begin position="33"/>
        <end position="225"/>
    </location>
</feature>
<dbReference type="RefSeq" id="WP_059553059.1">
    <property type="nucleotide sequence ID" value="NZ_CADDZZ010000005.1"/>
</dbReference>
<dbReference type="AlphaFoldDB" id="A0A102NLE2"/>
<evidence type="ECO:0008006" key="6">
    <source>
        <dbReference type="Google" id="ProtNLM"/>
    </source>
</evidence>
<reference evidence="2" key="2">
    <citation type="submission" date="2020-12" db="EMBL/GenBank/DDBJ databases">
        <title>Burkholderia cepacia complex in Mexico.</title>
        <authorList>
            <person name="Estrada P."/>
        </authorList>
    </citation>
    <scope>NUCLEOTIDE SEQUENCE</scope>
    <source>
        <strain evidence="2">871</strain>
    </source>
</reference>
<accession>A0A102NLE2</accession>
<reference evidence="3 4" key="1">
    <citation type="submission" date="2018-06" db="EMBL/GenBank/DDBJ databases">
        <authorList>
            <consortium name="Pathogen Informatics"/>
            <person name="Doyle S."/>
        </authorList>
    </citation>
    <scope>NUCLEOTIDE SEQUENCE [LARGE SCALE GENOMIC DNA]</scope>
    <source>
        <strain evidence="3 4">NCTC10661</strain>
    </source>
</reference>
<evidence type="ECO:0000256" key="1">
    <source>
        <dbReference type="SAM" id="SignalP"/>
    </source>
</evidence>
<name>A0A102NLE2_BURCE</name>
<dbReference type="Proteomes" id="UP000250416">
    <property type="component" value="Unassembled WGS sequence"/>
</dbReference>
<dbReference type="PROSITE" id="PS51318">
    <property type="entry name" value="TAT"/>
    <property type="match status" value="1"/>
</dbReference>
<gene>
    <name evidence="2" type="ORF">JAO13_07460</name>
    <name evidence="3" type="ORF">NCTC10661_01119</name>
</gene>